<organism evidence="2 3">
    <name type="scientific">Simonsiella muelleri ATCC 29453</name>
    <dbReference type="NCBI Taxonomy" id="641147"/>
    <lineage>
        <taxon>Bacteria</taxon>
        <taxon>Pseudomonadati</taxon>
        <taxon>Pseudomonadota</taxon>
        <taxon>Betaproteobacteria</taxon>
        <taxon>Neisseriales</taxon>
        <taxon>Neisseriaceae</taxon>
        <taxon>Simonsiella</taxon>
    </lineage>
</organism>
<dbReference type="AlphaFoldDB" id="V9HDU4"/>
<keyword evidence="1" id="KW-1133">Transmembrane helix</keyword>
<reference evidence="2 3" key="2">
    <citation type="submission" date="2011-10" db="EMBL/GenBank/DDBJ databases">
        <title>The Genome Sequence of Simonsiella muelleri ATCC 29453.</title>
        <authorList>
            <consortium name="The Broad Institute Genome Sequencing Platform"/>
            <consortium name="The Broad Institute Genome Sequencing Center for Infectious Disease"/>
            <person name="Earl A."/>
            <person name="Ward D."/>
            <person name="Feldgarden M."/>
            <person name="Gevers D."/>
            <person name="Izard J."/>
            <person name="Baranova O.V."/>
            <person name="Blanton J.M."/>
            <person name="Tanner A.C."/>
            <person name="Dewhirst F."/>
            <person name="Young S.K."/>
            <person name="Zeng Q."/>
            <person name="Gargeya S."/>
            <person name="Fitzgerald M."/>
            <person name="Haas B."/>
            <person name="Abouelleil A."/>
            <person name="Alvarado L."/>
            <person name="Arachchi H.M."/>
            <person name="Berlin A."/>
            <person name="Brown A."/>
            <person name="Chapman S.B."/>
            <person name="Chen Z."/>
            <person name="Dunbar C."/>
            <person name="Freedman E."/>
            <person name="Gearin G."/>
            <person name="Goldberg J."/>
            <person name="Griggs A."/>
            <person name="Gujja S."/>
            <person name="Heiman D."/>
            <person name="Howarth C."/>
            <person name="Larson L."/>
            <person name="Lui A."/>
            <person name="MacDonald P.J.P."/>
            <person name="Montmayeur A."/>
            <person name="Murphy C."/>
            <person name="Neiman D."/>
            <person name="Pearson M."/>
            <person name="Priest M."/>
            <person name="Roberts A."/>
            <person name="Saif S."/>
            <person name="Shea T."/>
            <person name="Shenoy N."/>
            <person name="Sisk P."/>
            <person name="Stolte C."/>
            <person name="Sykes S."/>
            <person name="Wortman J."/>
            <person name="Nusbaum C."/>
            <person name="Birren B."/>
        </authorList>
    </citation>
    <scope>NUCLEOTIDE SEQUENCE [LARGE SCALE GENOMIC DNA]</scope>
    <source>
        <strain evidence="2 3">ATCC 29453</strain>
    </source>
</reference>
<dbReference type="EMBL" id="ADCY02000003">
    <property type="protein sequence ID" value="EFG31781.2"/>
    <property type="molecule type" value="Genomic_DNA"/>
</dbReference>
<feature type="transmembrane region" description="Helical" evidence="1">
    <location>
        <begin position="12"/>
        <end position="29"/>
    </location>
</feature>
<protein>
    <submittedName>
        <fullName evidence="2">Uncharacterized protein</fullName>
    </submittedName>
</protein>
<sequence length="59" mass="7236">MDFVTMKPETLKWIIIGFFMLFAFVSMHFNWLKAPNNHEEIKPSGYVWFGFILFYLFFF</sequence>
<accession>V9HDU4</accession>
<name>V9HDU4_9NEIS</name>
<dbReference type="KEGG" id="smur:BWP33_01675"/>
<evidence type="ECO:0000313" key="2">
    <source>
        <dbReference type="EMBL" id="EFG31781.2"/>
    </source>
</evidence>
<dbReference type="HOGENOM" id="CLU_2958271_0_0_4"/>
<reference evidence="2 3" key="1">
    <citation type="submission" date="2010-03" db="EMBL/GenBank/DDBJ databases">
        <authorList>
            <consortium name="The Broad Institute Genome Sequencing Platform"/>
            <person name="Ward D."/>
            <person name="Earl A."/>
            <person name="Feldgarden M."/>
            <person name="Gevers D."/>
            <person name="Young S."/>
            <person name="Zeng Q."/>
            <person name="Koehrsen M."/>
            <person name="Alvarado L."/>
            <person name="Berlin A.M."/>
            <person name="Borenstein D."/>
            <person name="Chapman S.B."/>
            <person name="Chen Z."/>
            <person name="Engels R."/>
            <person name="Freedman E."/>
            <person name="Gellesch M."/>
            <person name="Goldberg J."/>
            <person name="Griggs A."/>
            <person name="Gujja S."/>
            <person name="Heilman E.R."/>
            <person name="Heiman D.I."/>
            <person name="Hepburn T.A."/>
            <person name="Howarth C."/>
            <person name="Jen D."/>
            <person name="Larson L."/>
            <person name="Mehta T."/>
            <person name="Park D."/>
            <person name="Pearson M."/>
            <person name="Richards J."/>
            <person name="Roberts A."/>
            <person name="Saif S."/>
            <person name="Shea T.D."/>
            <person name="Shenoy N."/>
            <person name="Sisk P."/>
            <person name="Stolte C."/>
            <person name="Sykes S.N."/>
            <person name="Walk T."/>
            <person name="White J."/>
            <person name="Yandava C."/>
            <person name="Izard J."/>
            <person name="Baranova O.V."/>
            <person name="Blanton J.M."/>
            <person name="Tanner A.C."/>
            <person name="Dewhirst F."/>
            <person name="Haas B."/>
            <person name="Nusbaum C."/>
            <person name="Birren B."/>
        </authorList>
    </citation>
    <scope>NUCLEOTIDE SEQUENCE [LARGE SCALE GENOMIC DNA]</scope>
    <source>
        <strain evidence="2 3">ATCC 29453</strain>
    </source>
</reference>
<keyword evidence="1" id="KW-0812">Transmembrane</keyword>
<proteinExistence type="predicted"/>
<feature type="transmembrane region" description="Helical" evidence="1">
    <location>
        <begin position="41"/>
        <end position="58"/>
    </location>
</feature>
<comment type="caution">
    <text evidence="2">The sequence shown here is derived from an EMBL/GenBank/DDBJ whole genome shotgun (WGS) entry which is preliminary data.</text>
</comment>
<gene>
    <name evidence="2" type="ORF">HMPREF9021_00178</name>
</gene>
<dbReference type="Proteomes" id="UP000017813">
    <property type="component" value="Unassembled WGS sequence"/>
</dbReference>
<keyword evidence="1" id="KW-0472">Membrane</keyword>
<evidence type="ECO:0000256" key="1">
    <source>
        <dbReference type="SAM" id="Phobius"/>
    </source>
</evidence>
<evidence type="ECO:0000313" key="3">
    <source>
        <dbReference type="Proteomes" id="UP000017813"/>
    </source>
</evidence>
<keyword evidence="3" id="KW-1185">Reference proteome</keyword>